<evidence type="ECO:0000313" key="2">
    <source>
        <dbReference type="Proteomes" id="UP000197156"/>
    </source>
</evidence>
<sequence length="119" mass="13707">MLNIKASINHAWLHSEDIFLYKVEDKRNFYPNAEAVVELFEMARGYTRNVNPTHGSVAGVLANPRMVEAISHILGASDNHWIGIQVGFETASPRLMEMYLNNKMKPFPPKEWPWVFLHL</sequence>
<dbReference type="Proteomes" id="UP000197156">
    <property type="component" value="Chromosome"/>
</dbReference>
<evidence type="ECO:0000313" key="1">
    <source>
        <dbReference type="EMBL" id="ASI99045.1"/>
    </source>
</evidence>
<organism evidence="1 2">
    <name type="scientific">Thermococcus celer Vu 13 = JCM 8558</name>
    <dbReference type="NCBI Taxonomy" id="1293037"/>
    <lineage>
        <taxon>Archaea</taxon>
        <taxon>Methanobacteriati</taxon>
        <taxon>Methanobacteriota</taxon>
        <taxon>Thermococci</taxon>
        <taxon>Thermococcales</taxon>
        <taxon>Thermococcaceae</taxon>
        <taxon>Thermococcus</taxon>
    </lineage>
</organism>
<gene>
    <name evidence="1" type="ORF">A3L02_05430</name>
</gene>
<proteinExistence type="predicted"/>
<dbReference type="KEGG" id="tce:A3L02_05430"/>
<reference evidence="1 2" key="1">
    <citation type="submission" date="2016-03" db="EMBL/GenBank/DDBJ databases">
        <title>Complete genome sequence of Thermococcus celer.</title>
        <authorList>
            <person name="Oger P.M."/>
        </authorList>
    </citation>
    <scope>NUCLEOTIDE SEQUENCE [LARGE SCALE GENOMIC DNA]</scope>
    <source>
        <strain evidence="1 2">Vu 13</strain>
    </source>
</reference>
<accession>A0A218P289</accession>
<dbReference type="AlphaFoldDB" id="A0A218P289"/>
<name>A0A218P289_THECE</name>
<keyword evidence="2" id="KW-1185">Reference proteome</keyword>
<protein>
    <submittedName>
        <fullName evidence="1">Uncharacterized protein</fullName>
    </submittedName>
</protein>
<dbReference type="EMBL" id="CP014854">
    <property type="protein sequence ID" value="ASI99045.1"/>
    <property type="molecule type" value="Genomic_DNA"/>
</dbReference>